<keyword evidence="2" id="KW-1185">Reference proteome</keyword>
<organism evidence="1 2">
    <name type="scientific">Devosia sediminis</name>
    <dbReference type="NCBI Taxonomy" id="2798801"/>
    <lineage>
        <taxon>Bacteria</taxon>
        <taxon>Pseudomonadati</taxon>
        <taxon>Pseudomonadota</taxon>
        <taxon>Alphaproteobacteria</taxon>
        <taxon>Hyphomicrobiales</taxon>
        <taxon>Devosiaceae</taxon>
        <taxon>Devosia</taxon>
    </lineage>
</organism>
<dbReference type="PANTHER" id="PTHR40254:SF1">
    <property type="entry name" value="BLR0577 PROTEIN"/>
    <property type="match status" value="1"/>
</dbReference>
<proteinExistence type="predicted"/>
<dbReference type="EMBL" id="JAEKMH010000011">
    <property type="protein sequence ID" value="MBJ3787075.1"/>
    <property type="molecule type" value="Genomic_DNA"/>
</dbReference>
<dbReference type="RefSeq" id="WP_198878254.1">
    <property type="nucleotide sequence ID" value="NZ_JAEKMH010000011.1"/>
</dbReference>
<dbReference type="AlphaFoldDB" id="A0A934J1F8"/>
<sequence>MRPLILGSSLRAIDAVVALAGRYGDFVGGDNDLSFRLQSSTKPRLVMVSRKGTVPDADFFYPIPEEPLMIFTRAKLEKLREEGRAGLLARSFALFKQQLAADDPDFLKAMALSRFTPEGFSEAYLEMRKSRQGFSAIAENLRQSQADYRDRRVVMWRYTMMRAHEVFATIVPFLDDQDLARFRQHLAPVFADAYGCVPHLSLSRLLALHRAGCLDIVALEDAGTIRYRAGSFILEADGLSATFGTLIDARGQKSATISELGFETLDQALATDDVYRRASGQSEDDQFRLRLVGQPEADVFCISIPVMMERYPFAQGLVACSEAAETVAAAI</sequence>
<evidence type="ECO:0000313" key="1">
    <source>
        <dbReference type="EMBL" id="MBJ3787075.1"/>
    </source>
</evidence>
<name>A0A934J1F8_9HYPH</name>
<accession>A0A934J1F8</accession>
<protein>
    <submittedName>
        <fullName evidence="1">Uncharacterized protein</fullName>
    </submittedName>
</protein>
<comment type="caution">
    <text evidence="1">The sequence shown here is derived from an EMBL/GenBank/DDBJ whole genome shotgun (WGS) entry which is preliminary data.</text>
</comment>
<dbReference type="Proteomes" id="UP000602124">
    <property type="component" value="Unassembled WGS sequence"/>
</dbReference>
<dbReference type="PANTHER" id="PTHR40254">
    <property type="entry name" value="BLR0577 PROTEIN"/>
    <property type="match status" value="1"/>
</dbReference>
<dbReference type="InterPro" id="IPR052189">
    <property type="entry name" value="L-asp_N-monooxygenase_NS-form"/>
</dbReference>
<gene>
    <name evidence="1" type="ORF">JEQ47_20335</name>
</gene>
<reference evidence="1" key="1">
    <citation type="submission" date="2020-12" db="EMBL/GenBank/DDBJ databases">
        <title>Devosia sp. MSA67 isolated from Mo River.</title>
        <authorList>
            <person name="Ma F."/>
            <person name="Zi Z."/>
        </authorList>
    </citation>
    <scope>NUCLEOTIDE SEQUENCE</scope>
    <source>
        <strain evidence="1">MSA67</strain>
    </source>
</reference>
<evidence type="ECO:0000313" key="2">
    <source>
        <dbReference type="Proteomes" id="UP000602124"/>
    </source>
</evidence>